<evidence type="ECO:0000313" key="2">
    <source>
        <dbReference type="Proteomes" id="UP001596096"/>
    </source>
</evidence>
<accession>A0ABW1BZQ1</accession>
<keyword evidence="2" id="KW-1185">Reference proteome</keyword>
<comment type="caution">
    <text evidence="1">The sequence shown here is derived from an EMBL/GenBank/DDBJ whole genome shotgun (WGS) entry which is preliminary data.</text>
</comment>
<dbReference type="Proteomes" id="UP001596096">
    <property type="component" value="Unassembled WGS sequence"/>
</dbReference>
<dbReference type="RefSeq" id="WP_219552573.1">
    <property type="nucleotide sequence ID" value="NZ_JAHKRN010000103.1"/>
</dbReference>
<organism evidence="1 2">
    <name type="scientific">Nonomuraea harbinensis</name>
    <dbReference type="NCBI Taxonomy" id="1286938"/>
    <lineage>
        <taxon>Bacteria</taxon>
        <taxon>Bacillati</taxon>
        <taxon>Actinomycetota</taxon>
        <taxon>Actinomycetes</taxon>
        <taxon>Streptosporangiales</taxon>
        <taxon>Streptosporangiaceae</taxon>
        <taxon>Nonomuraea</taxon>
    </lineage>
</organism>
<name>A0ABW1BZQ1_9ACTN</name>
<gene>
    <name evidence="1" type="ORF">ACFPUY_25760</name>
</gene>
<dbReference type="EMBL" id="JBHSNW010000013">
    <property type="protein sequence ID" value="MFC5818522.1"/>
    <property type="molecule type" value="Genomic_DNA"/>
</dbReference>
<reference evidence="2" key="1">
    <citation type="journal article" date="2019" name="Int. J. Syst. Evol. Microbiol.">
        <title>The Global Catalogue of Microorganisms (GCM) 10K type strain sequencing project: providing services to taxonomists for standard genome sequencing and annotation.</title>
        <authorList>
            <consortium name="The Broad Institute Genomics Platform"/>
            <consortium name="The Broad Institute Genome Sequencing Center for Infectious Disease"/>
            <person name="Wu L."/>
            <person name="Ma J."/>
        </authorList>
    </citation>
    <scope>NUCLEOTIDE SEQUENCE [LARGE SCALE GENOMIC DNA]</scope>
    <source>
        <strain evidence="2">CGMCC 4.7106</strain>
    </source>
</reference>
<sequence length="250" mass="26387">MPDDADVIGFLIRTAREFRRGGWVFTGFHWPVLAGQLAYELEGEPFTQVFEAGAGVHGAAASVPTSTTDYPAYADALGFTGTTADVLLAMARRFDRVVLDAGNVDVRGRVNSSLIGPGDAPRVRLPGGGGAPDIAARARELVWLSGGDDLRRVQRQVEHVTAAPGPGALVRLHTRWGVARLGDTPVLEELADIPGADAFVRHLAALGVRTDAPVTPRPAASAAENAAARLVLRAAAERGYRVARRALAET</sequence>
<protein>
    <submittedName>
        <fullName evidence="1">Uncharacterized protein</fullName>
    </submittedName>
</protein>
<proteinExistence type="predicted"/>
<evidence type="ECO:0000313" key="1">
    <source>
        <dbReference type="EMBL" id="MFC5818522.1"/>
    </source>
</evidence>